<evidence type="ECO:0000313" key="2">
    <source>
        <dbReference type="EMBL" id="KAK3197547.1"/>
    </source>
</evidence>
<proteinExistence type="predicted"/>
<comment type="caution">
    <text evidence="2">The sequence shown here is derived from an EMBL/GenBank/DDBJ whole genome shotgun (WGS) entry which is preliminary data.</text>
</comment>
<sequence>MATKILEMAFPYMDTRSSSFRHPKGASPASSPENSPRPKHARAISHPGPAPHSSPPSREKAPARAFGTSYRVRRTPPGTPPASPPNGLANSNVHDFAHISSSAAHSQPTRRKPVYSMHQANPAVKGRGETVYTEEELLRRLNTIGEDEEGDMDRVRTTEREKEKEWEEERKRKEEREMEEWNQREAKKAQKAMTRGFSWKGVKHVVGGFR</sequence>
<protein>
    <submittedName>
        <fullName evidence="2">Uncharacterized protein</fullName>
    </submittedName>
</protein>
<feature type="compositionally biased region" description="Polar residues" evidence="1">
    <location>
        <begin position="88"/>
        <end position="107"/>
    </location>
</feature>
<feature type="compositionally biased region" description="Basic and acidic residues" evidence="1">
    <location>
        <begin position="152"/>
        <end position="188"/>
    </location>
</feature>
<reference evidence="2 3" key="1">
    <citation type="submission" date="2021-02" db="EMBL/GenBank/DDBJ databases">
        <title>Genome assembly of Pseudopithomyces chartarum.</title>
        <authorList>
            <person name="Jauregui R."/>
            <person name="Singh J."/>
            <person name="Voisey C."/>
        </authorList>
    </citation>
    <scope>NUCLEOTIDE SEQUENCE [LARGE SCALE GENOMIC DNA]</scope>
    <source>
        <strain evidence="2 3">AGR01</strain>
    </source>
</reference>
<dbReference type="Proteomes" id="UP001280581">
    <property type="component" value="Unassembled WGS sequence"/>
</dbReference>
<feature type="region of interest" description="Disordered" evidence="1">
    <location>
        <begin position="1"/>
        <end position="195"/>
    </location>
</feature>
<evidence type="ECO:0000256" key="1">
    <source>
        <dbReference type="SAM" id="MobiDB-lite"/>
    </source>
</evidence>
<evidence type="ECO:0000313" key="3">
    <source>
        <dbReference type="Proteomes" id="UP001280581"/>
    </source>
</evidence>
<keyword evidence="3" id="KW-1185">Reference proteome</keyword>
<dbReference type="EMBL" id="WVTA01000018">
    <property type="protein sequence ID" value="KAK3197547.1"/>
    <property type="molecule type" value="Genomic_DNA"/>
</dbReference>
<name>A0AAN6RCZ5_9PLEO</name>
<dbReference type="AlphaFoldDB" id="A0AAN6RCZ5"/>
<accession>A0AAN6RCZ5</accession>
<gene>
    <name evidence="2" type="ORF">GRF29_216g542408</name>
</gene>
<organism evidence="2 3">
    <name type="scientific">Pseudopithomyces chartarum</name>
    <dbReference type="NCBI Taxonomy" id="1892770"/>
    <lineage>
        <taxon>Eukaryota</taxon>
        <taxon>Fungi</taxon>
        <taxon>Dikarya</taxon>
        <taxon>Ascomycota</taxon>
        <taxon>Pezizomycotina</taxon>
        <taxon>Dothideomycetes</taxon>
        <taxon>Pleosporomycetidae</taxon>
        <taxon>Pleosporales</taxon>
        <taxon>Massarineae</taxon>
        <taxon>Didymosphaeriaceae</taxon>
        <taxon>Pseudopithomyces</taxon>
    </lineage>
</organism>